<keyword evidence="5" id="KW-1185">Reference proteome</keyword>
<dbReference type="GO" id="GO:0009523">
    <property type="term" value="C:photosystem II"/>
    <property type="evidence" value="ECO:0007669"/>
    <property type="project" value="UniProtKB-KW"/>
</dbReference>
<keyword evidence="2" id="KW-0604">Photosystem II</keyword>
<dbReference type="Pfam" id="PF14870">
    <property type="entry name" value="PSII_BNR"/>
    <property type="match status" value="1"/>
</dbReference>
<dbReference type="PROSITE" id="PS51257">
    <property type="entry name" value="PROKAR_LIPOPROTEIN"/>
    <property type="match status" value="1"/>
</dbReference>
<feature type="domain" description="Photosynthesis system II assembly factor Ycf48/Hcf136-like" evidence="3">
    <location>
        <begin position="147"/>
        <end position="271"/>
    </location>
</feature>
<evidence type="ECO:0000256" key="2">
    <source>
        <dbReference type="ARBA" id="ARBA00023276"/>
    </source>
</evidence>
<name>A0AAE4BUM0_9BACT</name>
<dbReference type="EMBL" id="JAVDQD010000006">
    <property type="protein sequence ID" value="MDR6240927.1"/>
    <property type="molecule type" value="Genomic_DNA"/>
</dbReference>
<evidence type="ECO:0000256" key="1">
    <source>
        <dbReference type="ARBA" id="ARBA00022531"/>
    </source>
</evidence>
<evidence type="ECO:0000313" key="5">
    <source>
        <dbReference type="Proteomes" id="UP001185092"/>
    </source>
</evidence>
<dbReference type="PANTHER" id="PTHR47199:SF2">
    <property type="entry name" value="PHOTOSYSTEM II STABILITY_ASSEMBLY FACTOR HCF136, CHLOROPLASTIC"/>
    <property type="match status" value="1"/>
</dbReference>
<keyword evidence="1" id="KW-0602">Photosynthesis</keyword>
<reference evidence="4" key="1">
    <citation type="submission" date="2023-07" db="EMBL/GenBank/DDBJ databases">
        <title>Genomic Encyclopedia of Type Strains, Phase IV (KMG-IV): sequencing the most valuable type-strain genomes for metagenomic binning, comparative biology and taxonomic classification.</title>
        <authorList>
            <person name="Goeker M."/>
        </authorList>
    </citation>
    <scope>NUCLEOTIDE SEQUENCE</scope>
    <source>
        <strain evidence="4">DSM 26174</strain>
    </source>
</reference>
<gene>
    <name evidence="4" type="ORF">HNQ88_004003</name>
</gene>
<accession>A0AAE4BUM0</accession>
<protein>
    <submittedName>
        <fullName evidence="4">Photosystem II stability/assembly factor-like uncharacterized protein</fullName>
    </submittedName>
</protein>
<dbReference type="Gene3D" id="2.130.10.10">
    <property type="entry name" value="YVTN repeat-like/Quinoprotein amine dehydrogenase"/>
    <property type="match status" value="1"/>
</dbReference>
<evidence type="ECO:0000259" key="3">
    <source>
        <dbReference type="Pfam" id="PF14870"/>
    </source>
</evidence>
<organism evidence="4 5">
    <name type="scientific">Aureibacter tunicatorum</name>
    <dbReference type="NCBI Taxonomy" id="866807"/>
    <lineage>
        <taxon>Bacteria</taxon>
        <taxon>Pseudomonadati</taxon>
        <taxon>Bacteroidota</taxon>
        <taxon>Cytophagia</taxon>
        <taxon>Cytophagales</taxon>
        <taxon>Persicobacteraceae</taxon>
        <taxon>Aureibacter</taxon>
    </lineage>
</organism>
<dbReference type="AlphaFoldDB" id="A0AAE4BUM0"/>
<dbReference type="SUPFAM" id="SSF110296">
    <property type="entry name" value="Oligoxyloglucan reducing end-specific cellobiohydrolase"/>
    <property type="match status" value="1"/>
</dbReference>
<dbReference type="Proteomes" id="UP001185092">
    <property type="component" value="Unassembled WGS sequence"/>
</dbReference>
<comment type="caution">
    <text evidence="4">The sequence shown here is derived from an EMBL/GenBank/DDBJ whole genome shotgun (WGS) entry which is preliminary data.</text>
</comment>
<sequence length="375" mass="43256">MRKIFIYITFIALFSCKKEEVFISPQWVDISTSLLDSLNSTYAFSYSDIYYLDENSLVLVQNIYNVVGARIQKSVDAGSTWKDVYSVDFANNFTMTTYDSKYVWFFTDRLQGEFPAVIYSYDGGLNWTENLTNNGFDRNFAPKKAYFVTNEIGWVVGADSLNSSYPEIYKTVDGGINWRKQFNFDPQEKPGYFTDIQFIDQNEGIASSSQGIWKSTNGGNTWTRIFNEINNADYTSVFILDENTYYIGGNKPVNNEPFIYKSSNAGSSWTEQNIPSTTNNDFSDFISINFQNESEGYALMRGYFLNTTNGGNNWNINFTIDQDIRGYFNDVDYYDLNEYTERLVCGFSNYRLFYYGNRKTENNTDSIVNRSNDGL</sequence>
<dbReference type="GO" id="GO:0015979">
    <property type="term" value="P:photosynthesis"/>
    <property type="evidence" value="ECO:0007669"/>
    <property type="project" value="UniProtKB-KW"/>
</dbReference>
<proteinExistence type="predicted"/>
<dbReference type="PANTHER" id="PTHR47199">
    <property type="entry name" value="PHOTOSYSTEM II STABILITY/ASSEMBLY FACTOR HCF136, CHLOROPLASTIC"/>
    <property type="match status" value="1"/>
</dbReference>
<dbReference type="InterPro" id="IPR015943">
    <property type="entry name" value="WD40/YVTN_repeat-like_dom_sf"/>
</dbReference>
<dbReference type="InterPro" id="IPR028203">
    <property type="entry name" value="PSII_CF48-like_dom"/>
</dbReference>
<evidence type="ECO:0000313" key="4">
    <source>
        <dbReference type="EMBL" id="MDR6240927.1"/>
    </source>
</evidence>
<dbReference type="RefSeq" id="WP_309941299.1">
    <property type="nucleotide sequence ID" value="NZ_AP025305.1"/>
</dbReference>